<dbReference type="InterPro" id="IPR011162">
    <property type="entry name" value="MHC_I/II-like_Ag-recog"/>
</dbReference>
<dbReference type="PRINTS" id="PR01638">
    <property type="entry name" value="MHCCLASSI"/>
</dbReference>
<dbReference type="PANTHER" id="PTHR16675">
    <property type="entry name" value="MHC CLASS I-RELATED"/>
    <property type="match status" value="1"/>
</dbReference>
<keyword evidence="7" id="KW-1185">Reference proteome</keyword>
<gene>
    <name evidence="6" type="ORF">QQF64_019830</name>
</gene>
<organism evidence="6 7">
    <name type="scientific">Cirrhinus molitorella</name>
    <name type="common">mud carp</name>
    <dbReference type="NCBI Taxonomy" id="172907"/>
    <lineage>
        <taxon>Eukaryota</taxon>
        <taxon>Metazoa</taxon>
        <taxon>Chordata</taxon>
        <taxon>Craniata</taxon>
        <taxon>Vertebrata</taxon>
        <taxon>Euteleostomi</taxon>
        <taxon>Actinopterygii</taxon>
        <taxon>Neopterygii</taxon>
        <taxon>Teleostei</taxon>
        <taxon>Ostariophysi</taxon>
        <taxon>Cypriniformes</taxon>
        <taxon>Cyprinidae</taxon>
        <taxon>Labeoninae</taxon>
        <taxon>Labeonini</taxon>
        <taxon>Cirrhinus</taxon>
    </lineage>
</organism>
<comment type="caution">
    <text evidence="6">The sequence shown here is derived from an EMBL/GenBank/DDBJ whole genome shotgun (WGS) entry which is preliminary data.</text>
</comment>
<dbReference type="EMBL" id="JAYMGO010000022">
    <property type="protein sequence ID" value="KAL1252034.1"/>
    <property type="molecule type" value="Genomic_DNA"/>
</dbReference>
<dbReference type="SUPFAM" id="SSF48726">
    <property type="entry name" value="Immunoglobulin"/>
    <property type="match status" value="1"/>
</dbReference>
<reference evidence="6 7" key="1">
    <citation type="submission" date="2023-09" db="EMBL/GenBank/DDBJ databases">
        <authorList>
            <person name="Wang M."/>
        </authorList>
    </citation>
    <scope>NUCLEOTIDE SEQUENCE [LARGE SCALE GENOMIC DNA]</scope>
    <source>
        <strain evidence="6">GT-2023</strain>
        <tissue evidence="6">Liver</tissue>
    </source>
</reference>
<dbReference type="Proteomes" id="UP001558613">
    <property type="component" value="Unassembled WGS sequence"/>
</dbReference>
<dbReference type="InterPro" id="IPR050208">
    <property type="entry name" value="MHC_class-I_related"/>
</dbReference>
<evidence type="ECO:0000313" key="6">
    <source>
        <dbReference type="EMBL" id="KAL1252034.1"/>
    </source>
</evidence>
<feature type="domain" description="Ig-like" evidence="5">
    <location>
        <begin position="221"/>
        <end position="313"/>
    </location>
</feature>
<dbReference type="SMART" id="SM00407">
    <property type="entry name" value="IGc1"/>
    <property type="match status" value="1"/>
</dbReference>
<dbReference type="InterPro" id="IPR013783">
    <property type="entry name" value="Ig-like_fold"/>
</dbReference>
<accession>A0ABR3LGJ8</accession>
<name>A0ABR3LGJ8_9TELE</name>
<evidence type="ECO:0000256" key="1">
    <source>
        <dbReference type="ARBA" id="ARBA00023180"/>
    </source>
</evidence>
<protein>
    <recommendedName>
        <fullName evidence="5">Ig-like domain-containing protein</fullName>
    </recommendedName>
</protein>
<dbReference type="InterPro" id="IPR036179">
    <property type="entry name" value="Ig-like_dom_sf"/>
</dbReference>
<keyword evidence="1" id="KW-0325">Glycoprotein</keyword>
<dbReference type="InterPro" id="IPR003597">
    <property type="entry name" value="Ig_C1-set"/>
</dbReference>
<dbReference type="Gene3D" id="2.60.40.10">
    <property type="entry name" value="Immunoglobulins"/>
    <property type="match status" value="1"/>
</dbReference>
<evidence type="ECO:0000313" key="7">
    <source>
        <dbReference type="Proteomes" id="UP001558613"/>
    </source>
</evidence>
<dbReference type="SUPFAM" id="SSF54452">
    <property type="entry name" value="MHC antigen-recognition domain"/>
    <property type="match status" value="1"/>
</dbReference>
<dbReference type="Pfam" id="PF07654">
    <property type="entry name" value="C1-set"/>
    <property type="match status" value="1"/>
</dbReference>
<sequence>MKEFLLYSELLLKNSVSLHGHLSVMKFIILLLYIPFVYSELHTLMTAFTGIRSQNLPGPPETFAVTTLDEQQIDYYNNDTGTLVPKQDWMKKVASTNWEEYTKFRKNMQDTFNNNILDLMQPFRQSDGVHTYQRMYGCDWDDETGNQRVFDHYGYDGEDFIKLNIENGIYIASIQQAELTVKKWNNDRKQLESEKNKNDCVFLLKELVHLSNGIIERKESPQVSLLQKNPDYYVLCHVTGFHSRNTTITWRENGQAINDSSKLVKSGKILPNGDGTFQKNVTLYVLPDKWRKDQYVCVVKHKSLAKPIQKILTKEEIIIIKKPASTLQAYIIPTATTVAIAFLAIVIVLFFLICKYQTQIKDGYLKVQTLIVGQPCDLHPVNSNS</sequence>
<dbReference type="InterPro" id="IPR007110">
    <property type="entry name" value="Ig-like_dom"/>
</dbReference>
<dbReference type="InterPro" id="IPR003006">
    <property type="entry name" value="Ig/MHC_CS"/>
</dbReference>
<comment type="similarity">
    <text evidence="3">Belongs to the MHC class I family.</text>
</comment>
<dbReference type="PROSITE" id="PS00290">
    <property type="entry name" value="IG_MHC"/>
    <property type="match status" value="1"/>
</dbReference>
<keyword evidence="2" id="KW-0393">Immunoglobulin domain</keyword>
<dbReference type="InterPro" id="IPR037055">
    <property type="entry name" value="MHC_I-like_Ag-recog_sf"/>
</dbReference>
<proteinExistence type="inferred from homology"/>
<dbReference type="PROSITE" id="PS50835">
    <property type="entry name" value="IG_LIKE"/>
    <property type="match status" value="1"/>
</dbReference>
<dbReference type="InterPro" id="IPR011161">
    <property type="entry name" value="MHC_I-like_Ag-recog"/>
</dbReference>
<evidence type="ECO:0000256" key="2">
    <source>
        <dbReference type="ARBA" id="ARBA00023319"/>
    </source>
</evidence>
<keyword evidence="4" id="KW-0472">Membrane</keyword>
<feature type="transmembrane region" description="Helical" evidence="4">
    <location>
        <begin position="330"/>
        <end position="353"/>
    </location>
</feature>
<dbReference type="Pfam" id="PF00129">
    <property type="entry name" value="MHC_I"/>
    <property type="match status" value="1"/>
</dbReference>
<evidence type="ECO:0000259" key="5">
    <source>
        <dbReference type="PROSITE" id="PS50835"/>
    </source>
</evidence>
<keyword evidence="4" id="KW-1133">Transmembrane helix</keyword>
<evidence type="ECO:0000256" key="4">
    <source>
        <dbReference type="SAM" id="Phobius"/>
    </source>
</evidence>
<keyword evidence="4" id="KW-0812">Transmembrane</keyword>
<evidence type="ECO:0000256" key="3">
    <source>
        <dbReference type="RuleBase" id="RU004439"/>
    </source>
</evidence>
<dbReference type="Gene3D" id="3.30.500.10">
    <property type="entry name" value="MHC class I-like antigen recognition-like"/>
    <property type="match status" value="1"/>
</dbReference>
<dbReference type="PANTHER" id="PTHR16675:SF237">
    <property type="entry name" value="MHC CLASS I ANTIGEN TRANSCRIPT VARIANT 1-RELATED"/>
    <property type="match status" value="1"/>
</dbReference>
<dbReference type="InterPro" id="IPR001039">
    <property type="entry name" value="MHC_I_a_a1/a2"/>
</dbReference>